<dbReference type="OrthoDB" id="2362571at2759"/>
<dbReference type="EMBL" id="JEMT01029945">
    <property type="protein sequence ID" value="EXX50466.1"/>
    <property type="molecule type" value="Genomic_DNA"/>
</dbReference>
<dbReference type="HOGENOM" id="CLU_2334794_0_0_1"/>
<organism evidence="1 2">
    <name type="scientific">Rhizophagus irregularis (strain DAOM 197198w)</name>
    <name type="common">Glomus intraradices</name>
    <dbReference type="NCBI Taxonomy" id="1432141"/>
    <lineage>
        <taxon>Eukaryota</taxon>
        <taxon>Fungi</taxon>
        <taxon>Fungi incertae sedis</taxon>
        <taxon>Mucoromycota</taxon>
        <taxon>Glomeromycotina</taxon>
        <taxon>Glomeromycetes</taxon>
        <taxon>Glomerales</taxon>
        <taxon>Glomeraceae</taxon>
        <taxon>Rhizophagus</taxon>
    </lineage>
</organism>
<dbReference type="AlphaFoldDB" id="A0A015JTL3"/>
<dbReference type="Proteomes" id="UP000022910">
    <property type="component" value="Unassembled WGS sequence"/>
</dbReference>
<accession>A0A015JTL3</accession>
<name>A0A015JTL3_RHIIW</name>
<keyword evidence="2" id="KW-1185">Reference proteome</keyword>
<gene>
    <name evidence="1" type="ORF">RirG_270600</name>
</gene>
<proteinExistence type="predicted"/>
<comment type="caution">
    <text evidence="1">The sequence shown here is derived from an EMBL/GenBank/DDBJ whole genome shotgun (WGS) entry which is preliminary data.</text>
</comment>
<protein>
    <submittedName>
        <fullName evidence="1">Uncharacterized protein</fullName>
    </submittedName>
</protein>
<evidence type="ECO:0000313" key="2">
    <source>
        <dbReference type="Proteomes" id="UP000022910"/>
    </source>
</evidence>
<sequence length="98" mass="11462">MGDERSINFLPYPLNTPALNTKFFNLFLGFLAKLGFSYFLTTPCEAWDALRYHEEWRASKLPMNKTKITTSLYKQLDWFENEGSEEERKSAKKDVATI</sequence>
<reference evidence="1 2" key="1">
    <citation type="submission" date="2014-02" db="EMBL/GenBank/DDBJ databases">
        <title>Single nucleus genome sequencing reveals high similarity among nuclei of an endomycorrhizal fungus.</title>
        <authorList>
            <person name="Lin K."/>
            <person name="Geurts R."/>
            <person name="Zhang Z."/>
            <person name="Limpens E."/>
            <person name="Saunders D.G."/>
            <person name="Mu D."/>
            <person name="Pang E."/>
            <person name="Cao H."/>
            <person name="Cha H."/>
            <person name="Lin T."/>
            <person name="Zhou Q."/>
            <person name="Shang Y."/>
            <person name="Li Y."/>
            <person name="Ivanov S."/>
            <person name="Sharma T."/>
            <person name="Velzen R.V."/>
            <person name="Ruijter N.D."/>
            <person name="Aanen D.K."/>
            <person name="Win J."/>
            <person name="Kamoun S."/>
            <person name="Bisseling T."/>
            <person name="Huang S."/>
        </authorList>
    </citation>
    <scope>NUCLEOTIDE SEQUENCE [LARGE SCALE GENOMIC DNA]</scope>
    <source>
        <strain evidence="2">DAOM197198w</strain>
    </source>
</reference>
<evidence type="ECO:0000313" key="1">
    <source>
        <dbReference type="EMBL" id="EXX50466.1"/>
    </source>
</evidence>